<gene>
    <name evidence="10" type="ordered locus">Psta_2853</name>
</gene>
<dbReference type="STRING" id="530564.Psta_2853"/>
<sequence>MLATITGGTIAGGFVSEADSSLLYYLRADDSSSVVAVGTAVTSWNDQRDSSPNNFVAPAVAKQPTYIASSPSFNGLPTIQFDGSQVSAGGGVAPNADELVLSSSTNVQSVVIVSNQTNNLSIAGLWGLDEGDVGIRMNGTLSPYNSFNDPGNGGDFTNAANSTLAVDGSDANNPAAVQNRTHIVSAVRGSATTFTATSIGDYFRVGANAPRSWAGEIGEVIAFNRALSSTERQILDNSLSAKFNVQLAGHDFYAGDTAIAGNYDSNVVGISATSLVNVATGKIATSSSTNGAGPALANDGITDGIYGRGSVFHSAQQADPWWEVDLGTNTSISQVVLYNRLDGGITPRFRELTITVTDAAGTVLFTSPLLNAGNALGDPATISYDFAAANGGNPVVGQKVRVTRTVANIDDNSVLQLAEVQVLSPVASAAVISAGQAGFGMESLSALPLSNMVYAGHKTAINSIVTTDLPAGVTSRWDRVWNVDKTGAGVATRMAFDFTDAGLVAPGAPASYQLLFTPSNAFESGEVAFQKLVIPGTVTGDTVTFDVPASMLSDGYYTVGVQDPNVVINSSAVNGVADTFRIVRSGNQIEIYENGTLVQSSLADGINSITINGSTDDDTLIVDLGGGDVIPLSNIKFNAGVGGNDVLTLNGGANTFGTVTHTFVSATDGSVAITGLGLINYTGLDPINDNLSATDRVFNYTGGGETMTVTDTGGADGMSTITSTLGESVTFVSPTISLTIDVNTGATVGADVITITSIDAAYRASTTILSGTDDTVNLNAALTLGSGTSVGDLSVISGDINITQAINTTAGASGTVTLTALDVLDTSAAADITSGGTVTIAATTQYNLSGDVVSTGDSITISGPINQTANVQIASAGGNVQINGTINDDGVASNRNLTVNAGAGNINFASAIGGTTPLNNLSITGANINAGAIAVATALSVTTTGTSQISGVISGATSLTKLGTGILSLTAENTFTGGTNANEGILNLADPSTGPIGTVRGTVNVAAAGTLRLSTGNALGYGAGTKVDVLNINGGLVDNVASSDNGWGITINMNGGTLRTNNGVSSNSTGQLYSLGNGSAINVLSGTANVQGRINIRESNPGGVLPINVASGATLNYSAATTQQGGTHGITKTGLGTMVLQNASAATAGGVFTVDAGQVDVGPGAVSDGAWAANVAINNGGTLRLLQGNVFNNTSDFTINTGGTFNMNGFSDAIGNLAGGGNITNNNDANGIYLDDLNATHTFSGSISGTGPLIIRGNIANSGTQVFSGGTVALGGLRIGRGTVTFNGPTATIAGVTIVGTNRGDQVGGIPDVAVNAVLNVQAGTFSTVGFELGNSSGSANAIVATINQSGGTVTTTGNVAESNGVRLGHYPQSNTTYNMQGGTLNVNGGVSLSSATDGTGAFIQTGGTVNATQIDVNSRVGTTGNGTFTLNGGTFNLGAGGIVTDGGGGPYTVNLGGGVLVATAAWSSSLNINLTNAVGPAVINTNGFDVTLSGILSGAGGLTKRGNGVLTVSNSASSFSGENRIEGGFLATPDVANSGLNSPLGTNSNIVLTGGSLRYTGSVVDSMNRTITVSAGGGGIDVSNAAGNLTISGNVSGVGQTLAKGGAGTLVLNPTTVSLANFWAAGGNTNFAGSGTFSFTGVLNAGVNTAGVLLVGEGTINVQDAVVVNVSEISINNHGQAGAMTQSGTSDVNVSGLFRVGHWSGGSAAGSYSISGGTLDLTGVPAGDINIAGVGEQVGVIYLGIDGTGAMNISGGTVTAQAVVLDGRGNTSGTDTLNLTGGTLILNSTTANGSGFESGSQNANTSYAINLGGSGTPVVRAANNFASPLNITLNGPNSVAFNTQTFTATLNGLLSGTGGLSKSGGGTLLLGNAGSTYTGNVVIDGGTVRATAGHNNTNATSAFGNPLVARTITANSGTFVEFGASDVFGSATAIPVASIVANSATIQSTGNFFNTLGPITLNGSTLTSTGGFSSGYEAWRLYGTVTVGGTNPSTISAAGTNGGIHLHTNTNFDVADVTGDDNPDLLVSSVLRNQTASQSSAAGDLSKLGAGKLVLTGNNTYGATSVLDGTLLVNNVAGSGTGSGPVVVSGTAILRGTGSIAGTVSMTDSSRLEPGASPETLATGSLSFTAGTTFNPEIGGTAPGNGVTGYDQVNVTGTVSLGGATLDVDLFGGFTPDPLLLQEFVIITNDGTDAVVGTFAGLAEGAAVVVGGSTFYISYSADSAGPGAGNDVALYSQPIINGTAGADIVTVTAADGAGNITVTYSLNNGAVIGGYTTTTPPNAFTFYGGDSDDTLNVNLNAINVALPGGIYYDGEGQGSPVAAGGNPSFGDVLAIVGNGNQTATYTSDAVIARAGTITSDALAGTITFRGLEPVNMFNLASAVVNFGGAADTIDISAGFGATVATSAIPALVVSGNSGGVAFEQVHLSGNIAVEINTVTGGSDAADSVTITSGANAHANANITIDTGVGADTIEVDGPLMVGAGGAISLTSGGSISVNNTITAGLAVTLTALTGSISDGNGASVNVATGLLVAQAATGVANAIDLDTTITSLIVSTTGATNGNININETSGLAVSSATTVNGNITLTAASGDIAVTTITAVGDATLVATTGAITDANAGVLNVSASNLSATSASGIDLDTSIATLTASVTGTGAIDIDEASAITLTSITTNSGLVDITSATGTMTVTSINAAGAVNLAVTDTGAADDDIIVSGTLSSTSNVVLLAGDDATLSGTISATGTVSVTIDAASADVGGAVLSFAGDIDAVSATFTGGAEIDTFNVRPDQDNGLASTPISIFGGNPTVPAGDLLVLDITGLGVPTLTLGAVDYSGVWSFGTSAAGVAYTSIETVQTTPLTSVYNLVLDMRIAGFQNGAADAIEIFLSAPNVFEVEVNGLGKFSGQADTINSFTVIGSSDSESLTIRETAAGLPSFDGAAPLVDNSLASGGVSNGAHLNTAADAYYTASNLTDVTIHFDGGLGDNSLALELLTAADVGYFSDAVDGQGSGNVGVGPSGAPLTLVSFADLDTLILDGAGGNLVVDASSSTSTADIEISDDALLGDGVTEITADTGLVATTTFEGFLALDLIAGGGNEAIDLVNIDSTSSLTSIDIVAGSSLAASDNSAHTVRIHAIKSGVPVTVTGDIGVDTFQVFDSGNSASNIASTLSFNGVAGDDDALIVDDSGSAAADSVVITRTTIEGLTIASGIDITFTSIDDLDVTTSGGADTIRVNMTEAANDLDTAVVTGAGDNDQFYVNAADFLARLTLNGGLGDDTFGGTPSSTAPGYLLSASELDGVDDMIRPSLTTPFFINGNDPTVLPGDVLNIDVSALGGGLAATSPVLVSSGQVLSSTHATVTFTTIEDLNLADDGEMTSATVSDIYIRGTNASDTIQFARANTTLEPNRTRVQIGSSYTYHNVPGKTLVYGRGGNDIINQSNLQIPAEFYGEAGDDFLTGSFNNDLLVGGLGNDRINASSGNNIVWGDDAPTSDELNPHELNIGGNDTLSALGGNDIFYAGGGNDSVSPGAGDDWIHGGYGNDQLSGSSGNDRIYGAQGNDTISGDVGDDFLSGGDGDDRLYGRDGNDVLIGGDGVDLVDGGNGNDLVLAAITTFQGTSDTATSNTYSSAVDAAMLALLVAWNSGGPVAANLTHTDDLDRDTVYGGSGNDLFGTHTNADPLTSDIRGDFNNSQDTSL</sequence>
<dbReference type="CAZy" id="CBM47">
    <property type="family name" value="Carbohydrate-Binding Module Family 47"/>
</dbReference>
<dbReference type="EMBL" id="CP001848">
    <property type="protein sequence ID" value="ADB17518.1"/>
    <property type="molecule type" value="Genomic_DNA"/>
</dbReference>
<evidence type="ECO:0000256" key="4">
    <source>
        <dbReference type="ARBA" id="ARBA00022723"/>
    </source>
</evidence>
<dbReference type="PRINTS" id="PR00313">
    <property type="entry name" value="CABNDNGRPT"/>
</dbReference>
<dbReference type="InterPro" id="IPR008979">
    <property type="entry name" value="Galactose-bd-like_sf"/>
</dbReference>
<evidence type="ECO:0000256" key="8">
    <source>
        <dbReference type="ARBA" id="ARBA00023157"/>
    </source>
</evidence>
<dbReference type="InterPro" id="IPR051941">
    <property type="entry name" value="BG_Antigen-Binding_Lectin"/>
</dbReference>
<dbReference type="InterPro" id="IPR011049">
    <property type="entry name" value="Serralysin-like_metalloprot_C"/>
</dbReference>
<protein>
    <submittedName>
        <fullName evidence="10">Autotransporter-associated beta strand repeat protein</fullName>
    </submittedName>
</protein>
<dbReference type="GO" id="GO:0005509">
    <property type="term" value="F:calcium ion binding"/>
    <property type="evidence" value="ECO:0007669"/>
    <property type="project" value="InterPro"/>
</dbReference>
<keyword evidence="5" id="KW-0732">Signal</keyword>
<evidence type="ECO:0000256" key="6">
    <source>
        <dbReference type="ARBA" id="ARBA00022734"/>
    </source>
</evidence>
<dbReference type="InterPro" id="IPR006585">
    <property type="entry name" value="FTP1"/>
</dbReference>
<keyword evidence="7" id="KW-0106">Calcium</keyword>
<evidence type="ECO:0000256" key="7">
    <source>
        <dbReference type="ARBA" id="ARBA00022837"/>
    </source>
</evidence>
<dbReference type="InterPro" id="IPR013425">
    <property type="entry name" value="Autotrns_rpt"/>
</dbReference>
<evidence type="ECO:0000313" key="11">
    <source>
        <dbReference type="Proteomes" id="UP000001887"/>
    </source>
</evidence>
<keyword evidence="4" id="KW-0479">Metal-binding</keyword>
<dbReference type="NCBIfam" id="TIGR02601">
    <property type="entry name" value="autotrns_rpt"/>
    <property type="match status" value="4"/>
</dbReference>
<dbReference type="PANTHER" id="PTHR45713:SF6">
    <property type="entry name" value="F5_8 TYPE C DOMAIN-CONTAINING PROTEIN"/>
    <property type="match status" value="1"/>
</dbReference>
<evidence type="ECO:0000313" key="10">
    <source>
        <dbReference type="EMBL" id="ADB17518.1"/>
    </source>
</evidence>
<dbReference type="Pfam" id="PF12951">
    <property type="entry name" value="PATR"/>
    <property type="match status" value="5"/>
</dbReference>
<evidence type="ECO:0000256" key="3">
    <source>
        <dbReference type="ARBA" id="ARBA00011233"/>
    </source>
</evidence>
<accession>D2R8H7</accession>
<evidence type="ECO:0000256" key="2">
    <source>
        <dbReference type="ARBA" id="ARBA00010147"/>
    </source>
</evidence>
<dbReference type="PROSITE" id="PS50022">
    <property type="entry name" value="FA58C_3"/>
    <property type="match status" value="1"/>
</dbReference>
<dbReference type="Gene3D" id="2.60.120.260">
    <property type="entry name" value="Galactose-binding domain-like"/>
    <property type="match status" value="1"/>
</dbReference>
<keyword evidence="11" id="KW-1185">Reference proteome</keyword>
<dbReference type="PANTHER" id="PTHR45713">
    <property type="entry name" value="FTP DOMAIN-CONTAINING PROTEIN"/>
    <property type="match status" value="1"/>
</dbReference>
<dbReference type="eggNOG" id="COG2931">
    <property type="taxonomic scope" value="Bacteria"/>
</dbReference>
<dbReference type="SMART" id="SM00607">
    <property type="entry name" value="FTP"/>
    <property type="match status" value="1"/>
</dbReference>
<evidence type="ECO:0000256" key="5">
    <source>
        <dbReference type="ARBA" id="ARBA00022729"/>
    </source>
</evidence>
<dbReference type="InterPro" id="IPR001343">
    <property type="entry name" value="Hemolysn_Ca-bd"/>
</dbReference>
<comment type="similarity">
    <text evidence="2">Belongs to the fucolectin family.</text>
</comment>
<dbReference type="SUPFAM" id="SSF49785">
    <property type="entry name" value="Galactose-binding domain-like"/>
    <property type="match status" value="1"/>
</dbReference>
<dbReference type="OrthoDB" id="230391at2"/>
<organism evidence="10 11">
    <name type="scientific">Pirellula staleyi (strain ATCC 27377 / DSM 6068 / ICPB 4128)</name>
    <name type="common">Pirella staleyi</name>
    <dbReference type="NCBI Taxonomy" id="530564"/>
    <lineage>
        <taxon>Bacteria</taxon>
        <taxon>Pseudomonadati</taxon>
        <taxon>Planctomycetota</taxon>
        <taxon>Planctomycetia</taxon>
        <taxon>Pirellulales</taxon>
        <taxon>Pirellulaceae</taxon>
        <taxon>Pirellula</taxon>
    </lineage>
</organism>
<dbReference type="eggNOG" id="COG3210">
    <property type="taxonomic scope" value="Bacteria"/>
</dbReference>
<dbReference type="SUPFAM" id="SSF51120">
    <property type="entry name" value="beta-Roll"/>
    <property type="match status" value="1"/>
</dbReference>
<name>D2R8H7_PIRSD</name>
<evidence type="ECO:0000256" key="1">
    <source>
        <dbReference type="ARBA" id="ARBA00002219"/>
    </source>
</evidence>
<comment type="subunit">
    <text evidence="3">Homotrimer.</text>
</comment>
<dbReference type="InterPro" id="IPR018511">
    <property type="entry name" value="Hemolysin-typ_Ca-bd_CS"/>
</dbReference>
<dbReference type="Pfam" id="PF00353">
    <property type="entry name" value="HemolysinCabind"/>
    <property type="match status" value="5"/>
</dbReference>
<keyword evidence="8" id="KW-1015">Disulfide bond</keyword>
<evidence type="ECO:0000259" key="9">
    <source>
        <dbReference type="PROSITE" id="PS50022"/>
    </source>
</evidence>
<comment type="function">
    <text evidence="1">Acts as a defensive agent. Recognizes blood group fucosylated oligosaccharides including A, B, H and Lewis B-type antigens. Does not recognize Lewis A antigen and has low affinity for monovalent haptens.</text>
</comment>
<reference evidence="10 11" key="1">
    <citation type="journal article" date="2009" name="Stand. Genomic Sci.">
        <title>Complete genome sequence of Pirellula staleyi type strain (ATCC 27377).</title>
        <authorList>
            <person name="Clum A."/>
            <person name="Tindall B.J."/>
            <person name="Sikorski J."/>
            <person name="Ivanova N."/>
            <person name="Mavrommatis K."/>
            <person name="Lucas S."/>
            <person name="Glavina del Rio T."/>
            <person name="Nolan M."/>
            <person name="Chen F."/>
            <person name="Tice H."/>
            <person name="Pitluck S."/>
            <person name="Cheng J.F."/>
            <person name="Chertkov O."/>
            <person name="Brettin T."/>
            <person name="Han C."/>
            <person name="Detter J.C."/>
            <person name="Kuske C."/>
            <person name="Bruce D."/>
            <person name="Goodwin L."/>
            <person name="Ovchinikova G."/>
            <person name="Pati A."/>
            <person name="Mikhailova N."/>
            <person name="Chen A."/>
            <person name="Palaniappan K."/>
            <person name="Land M."/>
            <person name="Hauser L."/>
            <person name="Chang Y.J."/>
            <person name="Jeffries C.D."/>
            <person name="Chain P."/>
            <person name="Rohde M."/>
            <person name="Goker M."/>
            <person name="Bristow J."/>
            <person name="Eisen J.A."/>
            <person name="Markowitz V."/>
            <person name="Hugenholtz P."/>
            <person name="Kyrpides N.C."/>
            <person name="Klenk H.P."/>
            <person name="Lapidus A."/>
        </authorList>
    </citation>
    <scope>NUCLEOTIDE SEQUENCE [LARGE SCALE GENOMIC DNA]</scope>
    <source>
        <strain evidence="11">ATCC 27377 / DSM 6068 / ICPB 4128</strain>
    </source>
</reference>
<feature type="domain" description="F5/8 type C" evidence="9">
    <location>
        <begin position="263"/>
        <end position="422"/>
    </location>
</feature>
<keyword evidence="6" id="KW-0430">Lectin</keyword>
<dbReference type="Proteomes" id="UP000001887">
    <property type="component" value="Chromosome"/>
</dbReference>
<proteinExistence type="inferred from homology"/>
<dbReference type="KEGG" id="psl:Psta_2853"/>
<dbReference type="PROSITE" id="PS00330">
    <property type="entry name" value="HEMOLYSIN_CALCIUM"/>
    <property type="match status" value="2"/>
</dbReference>
<dbReference type="Pfam" id="PF22633">
    <property type="entry name" value="F5_F8_type_C_2"/>
    <property type="match status" value="1"/>
</dbReference>
<dbReference type="GO" id="GO:0042806">
    <property type="term" value="F:fucose binding"/>
    <property type="evidence" value="ECO:0007669"/>
    <property type="project" value="UniProtKB-ARBA"/>
</dbReference>
<dbReference type="GO" id="GO:0010185">
    <property type="term" value="P:regulation of cellular defense response"/>
    <property type="evidence" value="ECO:0007669"/>
    <property type="project" value="UniProtKB-ARBA"/>
</dbReference>
<dbReference type="InterPro" id="IPR000421">
    <property type="entry name" value="FA58C"/>
</dbReference>
<dbReference type="HOGENOM" id="CLU_224477_0_0_0"/>